<dbReference type="InterPro" id="IPR050267">
    <property type="entry name" value="Anti-sigma-factor_SerPK"/>
</dbReference>
<dbReference type="SUPFAM" id="SSF55874">
    <property type="entry name" value="ATPase domain of HSP90 chaperone/DNA topoisomerase II/histidine kinase"/>
    <property type="match status" value="1"/>
</dbReference>
<protein>
    <submittedName>
        <fullName evidence="3">ATP-binding protein</fullName>
    </submittedName>
</protein>
<comment type="caution">
    <text evidence="3">The sequence shown here is derived from an EMBL/GenBank/DDBJ whole genome shotgun (WGS) entry which is preliminary data.</text>
</comment>
<evidence type="ECO:0000256" key="1">
    <source>
        <dbReference type="ARBA" id="ARBA00022527"/>
    </source>
</evidence>
<reference evidence="3 4" key="1">
    <citation type="journal article" date="2019" name="Int. J. Syst. Evol. Microbiol.">
        <title>The Global Catalogue of Microorganisms (GCM) 10K type strain sequencing project: providing services to taxonomists for standard genome sequencing and annotation.</title>
        <authorList>
            <consortium name="The Broad Institute Genomics Platform"/>
            <consortium name="The Broad Institute Genome Sequencing Center for Infectious Disease"/>
            <person name="Wu L."/>
            <person name="Ma J."/>
        </authorList>
    </citation>
    <scope>NUCLEOTIDE SEQUENCE [LARGE SCALE GENOMIC DNA]</scope>
    <source>
        <strain evidence="3 4">JCM 6921</strain>
    </source>
</reference>
<feature type="domain" description="Histidine kinase/HSP90-like ATPase" evidence="2">
    <location>
        <begin position="26"/>
        <end position="158"/>
    </location>
</feature>
<dbReference type="Pfam" id="PF13581">
    <property type="entry name" value="HATPase_c_2"/>
    <property type="match status" value="1"/>
</dbReference>
<keyword evidence="1" id="KW-0418">Kinase</keyword>
<keyword evidence="3" id="KW-0067">ATP-binding</keyword>
<evidence type="ECO:0000259" key="2">
    <source>
        <dbReference type="Pfam" id="PF13581"/>
    </source>
</evidence>
<dbReference type="CDD" id="cd16936">
    <property type="entry name" value="HATPase_RsbW-like"/>
    <property type="match status" value="1"/>
</dbReference>
<accession>A0ABN3ITX8</accession>
<gene>
    <name evidence="3" type="ORF">GCM10010420_49250</name>
</gene>
<keyword evidence="1" id="KW-0723">Serine/threonine-protein kinase</keyword>
<evidence type="ECO:0000313" key="4">
    <source>
        <dbReference type="Proteomes" id="UP001500058"/>
    </source>
</evidence>
<keyword evidence="3" id="KW-0547">Nucleotide-binding</keyword>
<dbReference type="Proteomes" id="UP001500058">
    <property type="component" value="Unassembled WGS sequence"/>
</dbReference>
<dbReference type="PANTHER" id="PTHR35526:SF3">
    <property type="entry name" value="ANTI-SIGMA-F FACTOR RSBW"/>
    <property type="match status" value="1"/>
</dbReference>
<organism evidence="3 4">
    <name type="scientific">Streptomyces glaucosporus</name>
    <dbReference type="NCBI Taxonomy" id="284044"/>
    <lineage>
        <taxon>Bacteria</taxon>
        <taxon>Bacillati</taxon>
        <taxon>Actinomycetota</taxon>
        <taxon>Actinomycetes</taxon>
        <taxon>Kitasatosporales</taxon>
        <taxon>Streptomycetaceae</taxon>
        <taxon>Streptomyces</taxon>
    </lineage>
</organism>
<keyword evidence="1" id="KW-0808">Transferase</keyword>
<dbReference type="GO" id="GO:0005524">
    <property type="term" value="F:ATP binding"/>
    <property type="evidence" value="ECO:0007669"/>
    <property type="project" value="UniProtKB-KW"/>
</dbReference>
<sequence>MLDRLWHAFPPLDADALSGSASRALPPRYEAVRTAREFTRAVLTRWGLAGHFDTVALVVSELVTNALRHGLSGAAPGEPEPPVRLHLVHWSGRLVCAVRDPGKDAPVARAPDFTALAGDCSEEEAAADADTVEELLGRAAESGRGLFLVEAFSDSWGWQPMDDSAPGKIVWALFRLNPGRDTGVSPVRGGRTRRP</sequence>
<dbReference type="Gene3D" id="3.30.565.10">
    <property type="entry name" value="Histidine kinase-like ATPase, C-terminal domain"/>
    <property type="match status" value="1"/>
</dbReference>
<keyword evidence="4" id="KW-1185">Reference proteome</keyword>
<proteinExistence type="predicted"/>
<evidence type="ECO:0000313" key="3">
    <source>
        <dbReference type="EMBL" id="GAA2413846.1"/>
    </source>
</evidence>
<dbReference type="PANTHER" id="PTHR35526">
    <property type="entry name" value="ANTI-SIGMA-F FACTOR RSBW-RELATED"/>
    <property type="match status" value="1"/>
</dbReference>
<dbReference type="EMBL" id="BAAATJ010000030">
    <property type="protein sequence ID" value="GAA2413846.1"/>
    <property type="molecule type" value="Genomic_DNA"/>
</dbReference>
<dbReference type="InterPro" id="IPR003594">
    <property type="entry name" value="HATPase_dom"/>
</dbReference>
<dbReference type="InterPro" id="IPR036890">
    <property type="entry name" value="HATPase_C_sf"/>
</dbReference>
<name>A0ABN3ITX8_9ACTN</name>